<proteinExistence type="predicted"/>
<keyword evidence="3" id="KW-1185">Reference proteome</keyword>
<keyword evidence="1" id="KW-1133">Transmembrane helix</keyword>
<keyword evidence="1" id="KW-0812">Transmembrane</keyword>
<accession>A0A841PXA2</accession>
<evidence type="ECO:0000313" key="2">
    <source>
        <dbReference type="EMBL" id="MBB6448722.1"/>
    </source>
</evidence>
<name>A0A841PXA2_9BACL</name>
<organism evidence="2 3">
    <name type="scientific">Geomicrobium halophilum</name>
    <dbReference type="NCBI Taxonomy" id="549000"/>
    <lineage>
        <taxon>Bacteria</taxon>
        <taxon>Bacillati</taxon>
        <taxon>Bacillota</taxon>
        <taxon>Bacilli</taxon>
        <taxon>Bacillales</taxon>
        <taxon>Geomicrobium</taxon>
    </lineage>
</organism>
<dbReference type="Proteomes" id="UP000568839">
    <property type="component" value="Unassembled WGS sequence"/>
</dbReference>
<feature type="transmembrane region" description="Helical" evidence="1">
    <location>
        <begin position="40"/>
        <end position="63"/>
    </location>
</feature>
<sequence length="66" mass="7057">MNIGLIVLLLLGAGLIIGITLAIAKNPGDKNYSIESSFKLMSVMYMVVLPIILVIVVIIAAILPFM</sequence>
<dbReference type="EMBL" id="JACHHJ010000001">
    <property type="protein sequence ID" value="MBB6448722.1"/>
    <property type="molecule type" value="Genomic_DNA"/>
</dbReference>
<comment type="caution">
    <text evidence="2">The sequence shown here is derived from an EMBL/GenBank/DDBJ whole genome shotgun (WGS) entry which is preliminary data.</text>
</comment>
<evidence type="ECO:0000313" key="3">
    <source>
        <dbReference type="Proteomes" id="UP000568839"/>
    </source>
</evidence>
<evidence type="ECO:0000256" key="1">
    <source>
        <dbReference type="SAM" id="Phobius"/>
    </source>
</evidence>
<reference evidence="2 3" key="1">
    <citation type="submission" date="2020-08" db="EMBL/GenBank/DDBJ databases">
        <title>Genomic Encyclopedia of Type Strains, Phase IV (KMG-IV): sequencing the most valuable type-strain genomes for metagenomic binning, comparative biology and taxonomic classification.</title>
        <authorList>
            <person name="Goeker M."/>
        </authorList>
    </citation>
    <scope>NUCLEOTIDE SEQUENCE [LARGE SCALE GENOMIC DNA]</scope>
    <source>
        <strain evidence="2 3">DSM 21769</strain>
    </source>
</reference>
<gene>
    <name evidence="2" type="ORF">HNR44_000671</name>
</gene>
<dbReference type="AlphaFoldDB" id="A0A841PXA2"/>
<protein>
    <submittedName>
        <fullName evidence="2">Uncharacterized protein HemY</fullName>
    </submittedName>
</protein>
<dbReference type="RefSeq" id="WP_184402675.1">
    <property type="nucleotide sequence ID" value="NZ_JACHHJ010000001.1"/>
</dbReference>
<keyword evidence="1" id="KW-0472">Membrane</keyword>